<protein>
    <recommendedName>
        <fullName evidence="2">SWIM-type domain-containing protein</fullName>
    </recommendedName>
</protein>
<dbReference type="InterPro" id="IPR007527">
    <property type="entry name" value="Znf_SWIM"/>
</dbReference>
<accession>A0ABV1HU45</accession>
<dbReference type="Proteomes" id="UP001478133">
    <property type="component" value="Unassembled WGS sequence"/>
</dbReference>
<sequence length="273" mass="31563">MTNKIGFYCNDNNEVNENIESITVEKPEMKARKSLVSVRFEKNNRVLSYYNDKFDLHKGDIVFVDGKLEGERGFVEEVNYNFKIKLSDYKKVVALADTTVKGEFFFAGDYFISFDESVIPYEKVITWFKPPVDDEEEIVVSGEDEEGFLLEKDISELKVPYNVKEKGIDYYLDGRVIYLSVAGNMGKAIVDGTNIYEIDFTYKNGEVSNFICDCYCNYACKHIVAVIMQLKNIVKTIEENYKEQYQDYFSAVTSYELFKVTRSYGKKGSITFN</sequence>
<keyword evidence="1" id="KW-0862">Zinc</keyword>
<name>A0ABV1HU45_9FIRM</name>
<evidence type="ECO:0000256" key="1">
    <source>
        <dbReference type="PROSITE-ProRule" id="PRU00325"/>
    </source>
</evidence>
<keyword evidence="4" id="KW-1185">Reference proteome</keyword>
<organism evidence="3 4">
    <name type="scientific">Ruminococcoides intestinihominis</name>
    <dbReference type="NCBI Taxonomy" id="3133161"/>
    <lineage>
        <taxon>Bacteria</taxon>
        <taxon>Bacillati</taxon>
        <taxon>Bacillota</taxon>
        <taxon>Clostridia</taxon>
        <taxon>Eubacteriales</taxon>
        <taxon>Oscillospiraceae</taxon>
        <taxon>Ruminococcoides</taxon>
    </lineage>
</organism>
<comment type="caution">
    <text evidence="3">The sequence shown here is derived from an EMBL/GenBank/DDBJ whole genome shotgun (WGS) entry which is preliminary data.</text>
</comment>
<evidence type="ECO:0000259" key="2">
    <source>
        <dbReference type="PROSITE" id="PS50966"/>
    </source>
</evidence>
<dbReference type="EMBL" id="JBBMFI010000005">
    <property type="protein sequence ID" value="MEQ2565108.1"/>
    <property type="molecule type" value="Genomic_DNA"/>
</dbReference>
<proteinExistence type="predicted"/>
<keyword evidence="1" id="KW-0479">Metal-binding</keyword>
<dbReference type="PROSITE" id="PS50966">
    <property type="entry name" value="ZF_SWIM"/>
    <property type="match status" value="1"/>
</dbReference>
<gene>
    <name evidence="3" type="ORF">ABFO16_02520</name>
</gene>
<dbReference type="RefSeq" id="WP_211147450.1">
    <property type="nucleotide sequence ID" value="NZ_JBBMEY010000004.1"/>
</dbReference>
<reference evidence="3 4" key="1">
    <citation type="submission" date="2024-03" db="EMBL/GenBank/DDBJ databases">
        <title>Human intestinal bacterial collection.</title>
        <authorList>
            <person name="Pauvert C."/>
            <person name="Hitch T.C.A."/>
            <person name="Clavel T."/>
        </authorList>
    </citation>
    <scope>NUCLEOTIDE SEQUENCE [LARGE SCALE GENOMIC DNA]</scope>
    <source>
        <strain evidence="3 4">CLA-AP-H18</strain>
    </source>
</reference>
<evidence type="ECO:0000313" key="4">
    <source>
        <dbReference type="Proteomes" id="UP001478133"/>
    </source>
</evidence>
<feature type="domain" description="SWIM-type" evidence="2">
    <location>
        <begin position="196"/>
        <end position="231"/>
    </location>
</feature>
<evidence type="ECO:0000313" key="3">
    <source>
        <dbReference type="EMBL" id="MEQ2565108.1"/>
    </source>
</evidence>
<keyword evidence="1" id="KW-0863">Zinc-finger</keyword>